<evidence type="ECO:0000256" key="5">
    <source>
        <dbReference type="PROSITE-ProRule" id="PRU00196"/>
    </source>
</evidence>
<evidence type="ECO:0000259" key="7">
    <source>
        <dbReference type="PROSITE" id="PS50287"/>
    </source>
</evidence>
<organism evidence="8 9">
    <name type="scientific">Mesocricetus auratus</name>
    <name type="common">Golden hamster</name>
    <dbReference type="NCBI Taxonomy" id="10036"/>
    <lineage>
        <taxon>Eukaryota</taxon>
        <taxon>Metazoa</taxon>
        <taxon>Chordata</taxon>
        <taxon>Craniata</taxon>
        <taxon>Vertebrata</taxon>
        <taxon>Euteleostomi</taxon>
        <taxon>Mammalia</taxon>
        <taxon>Eutheria</taxon>
        <taxon>Euarchontoglires</taxon>
        <taxon>Glires</taxon>
        <taxon>Rodentia</taxon>
        <taxon>Myomorpha</taxon>
        <taxon>Muroidea</taxon>
        <taxon>Cricetidae</taxon>
        <taxon>Cricetinae</taxon>
        <taxon>Mesocricetus</taxon>
    </lineage>
</organism>
<protein>
    <submittedName>
        <fullName evidence="9">CD5 antigen-like</fullName>
    </submittedName>
</protein>
<evidence type="ECO:0000313" key="8">
    <source>
        <dbReference type="Proteomes" id="UP000886700"/>
    </source>
</evidence>
<evidence type="ECO:0000256" key="3">
    <source>
        <dbReference type="ARBA" id="ARBA00023157"/>
    </source>
</evidence>
<dbReference type="Proteomes" id="UP000886700">
    <property type="component" value="Unplaced"/>
</dbReference>
<feature type="disulfide bond" evidence="5">
    <location>
        <begin position="98"/>
        <end position="108"/>
    </location>
</feature>
<dbReference type="FunFam" id="3.10.250.10:FF:000010">
    <property type="entry name" value="T-cell differentiation antigen CD6"/>
    <property type="match status" value="3"/>
</dbReference>
<dbReference type="CTD" id="922"/>
<dbReference type="PANTHER" id="PTHR48071">
    <property type="entry name" value="SRCR DOMAIN-CONTAINING PROTEIN"/>
    <property type="match status" value="1"/>
</dbReference>
<dbReference type="OrthoDB" id="536948at2759"/>
<gene>
    <name evidence="9" type="primary">Cd5l</name>
</gene>
<keyword evidence="2" id="KW-0677">Repeat</keyword>
<feature type="domain" description="SRCR" evidence="7">
    <location>
        <begin position="137"/>
        <end position="237"/>
    </location>
</feature>
<evidence type="ECO:0000256" key="6">
    <source>
        <dbReference type="SAM" id="SignalP"/>
    </source>
</evidence>
<dbReference type="GeneID" id="101841828"/>
<dbReference type="PRINTS" id="PR00258">
    <property type="entry name" value="SPERACTRCPTR"/>
</dbReference>
<dbReference type="GO" id="GO:0031638">
    <property type="term" value="P:zymogen activation"/>
    <property type="evidence" value="ECO:0007669"/>
    <property type="project" value="TreeGrafter"/>
</dbReference>
<dbReference type="InterPro" id="IPR036772">
    <property type="entry name" value="SRCR-like_dom_sf"/>
</dbReference>
<name>A0A1U8C986_MESAU</name>
<feature type="disulfide bond" evidence="5">
    <location>
        <begin position="175"/>
        <end position="236"/>
    </location>
</feature>
<dbReference type="SUPFAM" id="SSF56487">
    <property type="entry name" value="SRCR-like"/>
    <property type="match status" value="3"/>
</dbReference>
<accession>A0A1U8C986</accession>
<dbReference type="RefSeq" id="XP_012976006.1">
    <property type="nucleotide sequence ID" value="XM_013120552.3"/>
</dbReference>
<dbReference type="Gene3D" id="3.10.250.10">
    <property type="entry name" value="SRCR-like domain"/>
    <property type="match status" value="3"/>
</dbReference>
<evidence type="ECO:0000256" key="4">
    <source>
        <dbReference type="ARBA" id="ARBA00023180"/>
    </source>
</evidence>
<comment type="caution">
    <text evidence="5">Lacks conserved residue(s) required for the propagation of feature annotation.</text>
</comment>
<dbReference type="PANTHER" id="PTHR48071:SF8">
    <property type="entry name" value="CD5 ANTIGEN-LIKE"/>
    <property type="match status" value="1"/>
</dbReference>
<feature type="domain" description="SRCR" evidence="7">
    <location>
        <begin position="242"/>
        <end position="341"/>
    </location>
</feature>
<dbReference type="PROSITE" id="PS50287">
    <property type="entry name" value="SRCR_2"/>
    <property type="match status" value="3"/>
</dbReference>
<dbReference type="eggNOG" id="ENOG502SHID">
    <property type="taxonomic scope" value="Eukaryota"/>
</dbReference>
<dbReference type="KEGG" id="maua:101841828"/>
<feature type="signal peptide" evidence="6">
    <location>
        <begin position="1"/>
        <end position="20"/>
    </location>
</feature>
<dbReference type="InterPro" id="IPR001190">
    <property type="entry name" value="SRCR"/>
</dbReference>
<keyword evidence="3 5" id="KW-1015">Disulfide bond</keyword>
<sequence length="349" mass="38379">MALLFNLLAISAIFIGSCLSKSPPKVRLIGGPHRCEGRVELELNGQWGTVCDDGWDLTDVAVVCRELNCGAANKTLSGTLYKPAAPENQRVLIQDVNCNGMEDALSECEQNEDVFNCPHSEDAGARCEDAPFSPENVRLVDGRGHCQGRVELLHQVQWSSVCKAGWNLRASKVVCRQLGCGRALQTHRGCSKMAQGKGHIWMGQMSCSGQEANLQDCPFKPLQNHCTHSEDTWIECEDPFELRLAGGDNPCSGRLEVLHKGSWGSVCDDGWGEKEDQVVCRQLRCGKPLSEARRSYGPGVGRIWLDDVVCTGEEPSLESCLHRLWGYNDCTHKEDVAVTCSETTPDFDV</sequence>
<dbReference type="SMART" id="SM00202">
    <property type="entry name" value="SR"/>
    <property type="match status" value="3"/>
</dbReference>
<feature type="disulfide bond" evidence="5">
    <location>
        <begin position="207"/>
        <end position="217"/>
    </location>
</feature>
<feature type="disulfide bond" evidence="5">
    <location>
        <begin position="310"/>
        <end position="320"/>
    </location>
</feature>
<feature type="domain" description="SRCR" evidence="7">
    <location>
        <begin position="26"/>
        <end position="128"/>
    </location>
</feature>
<keyword evidence="1 6" id="KW-0732">Signal</keyword>
<evidence type="ECO:0000313" key="9">
    <source>
        <dbReference type="RefSeq" id="XP_012976006.1"/>
    </source>
</evidence>
<dbReference type="AlphaFoldDB" id="A0A1U8C986"/>
<keyword evidence="8" id="KW-1185">Reference proteome</keyword>
<dbReference type="GO" id="GO:0004252">
    <property type="term" value="F:serine-type endopeptidase activity"/>
    <property type="evidence" value="ECO:0007669"/>
    <property type="project" value="TreeGrafter"/>
</dbReference>
<feature type="disulfide bond" evidence="5">
    <location>
        <begin position="162"/>
        <end position="226"/>
    </location>
</feature>
<evidence type="ECO:0000256" key="2">
    <source>
        <dbReference type="ARBA" id="ARBA00022737"/>
    </source>
</evidence>
<evidence type="ECO:0000256" key="1">
    <source>
        <dbReference type="ARBA" id="ARBA00022729"/>
    </source>
</evidence>
<feature type="chain" id="PRO_5010532928" evidence="6">
    <location>
        <begin position="21"/>
        <end position="349"/>
    </location>
</feature>
<proteinExistence type="predicted"/>
<keyword evidence="4" id="KW-0325">Glycoprotein</keyword>
<dbReference type="GO" id="GO:0005615">
    <property type="term" value="C:extracellular space"/>
    <property type="evidence" value="ECO:0007669"/>
    <property type="project" value="TreeGrafter"/>
</dbReference>
<dbReference type="GO" id="GO:0005886">
    <property type="term" value="C:plasma membrane"/>
    <property type="evidence" value="ECO:0007669"/>
    <property type="project" value="TreeGrafter"/>
</dbReference>
<reference evidence="9" key="1">
    <citation type="submission" date="2025-08" db="UniProtKB">
        <authorList>
            <consortium name="RefSeq"/>
        </authorList>
    </citation>
    <scope>IDENTIFICATION</scope>
    <source>
        <tissue evidence="9">Liver</tissue>
    </source>
</reference>
<dbReference type="Pfam" id="PF00530">
    <property type="entry name" value="SRCR"/>
    <property type="match status" value="3"/>
</dbReference>